<dbReference type="GO" id="GO:0051082">
    <property type="term" value="F:unfolded protein binding"/>
    <property type="evidence" value="ECO:0007669"/>
    <property type="project" value="TreeGrafter"/>
</dbReference>
<evidence type="ECO:0000256" key="1">
    <source>
        <dbReference type="ARBA" id="ARBA00023016"/>
    </source>
</evidence>
<evidence type="ECO:0000256" key="4">
    <source>
        <dbReference type="SAM" id="MobiDB-lite"/>
    </source>
</evidence>
<evidence type="ECO:0000313" key="6">
    <source>
        <dbReference type="EMBL" id="CAL1270666.1"/>
    </source>
</evidence>
<dbReference type="Gene3D" id="2.60.40.790">
    <property type="match status" value="1"/>
</dbReference>
<dbReference type="GO" id="GO:0005737">
    <property type="term" value="C:cytoplasm"/>
    <property type="evidence" value="ECO:0007669"/>
    <property type="project" value="TreeGrafter"/>
</dbReference>
<evidence type="ECO:0000256" key="3">
    <source>
        <dbReference type="RuleBase" id="RU003616"/>
    </source>
</evidence>
<dbReference type="InterPro" id="IPR002068">
    <property type="entry name" value="A-crystallin/Hsp20_dom"/>
</dbReference>
<evidence type="ECO:0000256" key="2">
    <source>
        <dbReference type="PROSITE-ProRule" id="PRU00285"/>
    </source>
</evidence>
<protein>
    <recommendedName>
        <fullName evidence="5">SHSP domain-containing protein</fullName>
    </recommendedName>
</protein>
<dbReference type="Pfam" id="PF00011">
    <property type="entry name" value="HSP20"/>
    <property type="match status" value="1"/>
</dbReference>
<dbReference type="GO" id="GO:0005634">
    <property type="term" value="C:nucleus"/>
    <property type="evidence" value="ECO:0007669"/>
    <property type="project" value="TreeGrafter"/>
</dbReference>
<dbReference type="InterPro" id="IPR001436">
    <property type="entry name" value="Alpha-crystallin/sHSP_animal"/>
</dbReference>
<dbReference type="PROSITE" id="PS01031">
    <property type="entry name" value="SHSP"/>
    <property type="match status" value="1"/>
</dbReference>
<comment type="caution">
    <text evidence="6">The sequence shown here is derived from an EMBL/GenBank/DDBJ whole genome shotgun (WGS) entry which is preliminary data.</text>
</comment>
<dbReference type="EMBL" id="CAXIEN010000050">
    <property type="protein sequence ID" value="CAL1270666.1"/>
    <property type="molecule type" value="Genomic_DNA"/>
</dbReference>
<accession>A0AAV1ZG17</accession>
<keyword evidence="7" id="KW-1185">Reference proteome</keyword>
<dbReference type="SUPFAM" id="SSF49764">
    <property type="entry name" value="HSP20-like chaperones"/>
    <property type="match status" value="1"/>
</dbReference>
<dbReference type="GO" id="GO:0009408">
    <property type="term" value="P:response to heat"/>
    <property type="evidence" value="ECO:0007669"/>
    <property type="project" value="TreeGrafter"/>
</dbReference>
<dbReference type="GO" id="GO:0042026">
    <property type="term" value="P:protein refolding"/>
    <property type="evidence" value="ECO:0007669"/>
    <property type="project" value="TreeGrafter"/>
</dbReference>
<dbReference type="PANTHER" id="PTHR45640">
    <property type="entry name" value="HEAT SHOCK PROTEIN HSP-12.2-RELATED"/>
    <property type="match status" value="1"/>
</dbReference>
<dbReference type="Proteomes" id="UP001497382">
    <property type="component" value="Unassembled WGS sequence"/>
</dbReference>
<dbReference type="CDD" id="cd06526">
    <property type="entry name" value="metazoan_ACD"/>
    <property type="match status" value="1"/>
</dbReference>
<name>A0AAV1ZG17_9ARAC</name>
<dbReference type="InterPro" id="IPR008978">
    <property type="entry name" value="HSP20-like_chaperone"/>
</dbReference>
<dbReference type="PRINTS" id="PR00299">
    <property type="entry name" value="ACRYSTALLIN"/>
</dbReference>
<dbReference type="PANTHER" id="PTHR45640:SF13">
    <property type="entry name" value="HEAT SHOCK PROTEIN 22-RELATED"/>
    <property type="match status" value="1"/>
</dbReference>
<keyword evidence="1" id="KW-0346">Stress response</keyword>
<dbReference type="AlphaFoldDB" id="A0AAV1ZG17"/>
<evidence type="ECO:0000313" key="7">
    <source>
        <dbReference type="Proteomes" id="UP001497382"/>
    </source>
</evidence>
<feature type="domain" description="SHSP" evidence="5">
    <location>
        <begin position="126"/>
        <end position="238"/>
    </location>
</feature>
<proteinExistence type="inferred from homology"/>
<feature type="compositionally biased region" description="Basic and acidic residues" evidence="4">
    <location>
        <begin position="1"/>
        <end position="21"/>
    </location>
</feature>
<organism evidence="6 7">
    <name type="scientific">Larinioides sclopetarius</name>
    <dbReference type="NCBI Taxonomy" id="280406"/>
    <lineage>
        <taxon>Eukaryota</taxon>
        <taxon>Metazoa</taxon>
        <taxon>Ecdysozoa</taxon>
        <taxon>Arthropoda</taxon>
        <taxon>Chelicerata</taxon>
        <taxon>Arachnida</taxon>
        <taxon>Araneae</taxon>
        <taxon>Araneomorphae</taxon>
        <taxon>Entelegynae</taxon>
        <taxon>Araneoidea</taxon>
        <taxon>Araneidae</taxon>
        <taxon>Larinioides</taxon>
    </lineage>
</organism>
<evidence type="ECO:0000259" key="5">
    <source>
        <dbReference type="PROSITE" id="PS01031"/>
    </source>
</evidence>
<comment type="similarity">
    <text evidence="2 3">Belongs to the small heat shock protein (HSP20) family.</text>
</comment>
<feature type="region of interest" description="Disordered" evidence="4">
    <location>
        <begin position="1"/>
        <end position="36"/>
    </location>
</feature>
<reference evidence="6 7" key="1">
    <citation type="submission" date="2024-04" db="EMBL/GenBank/DDBJ databases">
        <authorList>
            <person name="Rising A."/>
            <person name="Reimegard J."/>
            <person name="Sonavane S."/>
            <person name="Akerstrom W."/>
            <person name="Nylinder S."/>
            <person name="Hedman E."/>
            <person name="Kallberg Y."/>
        </authorList>
    </citation>
    <scope>NUCLEOTIDE SEQUENCE [LARGE SCALE GENOMIC DNA]</scope>
</reference>
<gene>
    <name evidence="6" type="ORF">LARSCL_LOCUS5425</name>
</gene>
<sequence>MDQEIKVKEVPAEQKQPKDQETNNQETTAGQDEPSIELGIFSNGGLIIEDPHLVGKLREVVVDDLQQKTRLSQGTQTGRYPSTPIADAKWKEQAESTKRELLTSAKIASDYFDGNSRIETASGKLKDQFTILNAKIGTAIPEDFKIYVDCKQFQPSEVKVNSEDGFIVVHARHQHKFDDHGMVKREFKRRWPIPEDVKKDKFVCLFDRYNVLTIRAPRKPTTLVVPVQIEKSRDYKISEV</sequence>